<dbReference type="EMBL" id="AMZH03012048">
    <property type="protein sequence ID" value="RRT51765.1"/>
    <property type="molecule type" value="Genomic_DNA"/>
</dbReference>
<dbReference type="Pfam" id="PF00227">
    <property type="entry name" value="Proteasome"/>
    <property type="match status" value="1"/>
</dbReference>
<comment type="subunit">
    <text evidence="2">The 26S proteasome consists of a 20S proteasome core and two 19S regulatory subunits. The 20S proteasome core is composed of 28 subunits that are arranged in four stacked rings, resulting in a barrel-shaped structure. The two end rings are each formed by seven alpha subunits, and the two central rings are each formed by seven beta subunits. The catalytic chamber with the active sites is on the inside of the barrel.</text>
</comment>
<evidence type="ECO:0000313" key="4">
    <source>
        <dbReference type="Proteomes" id="UP000287651"/>
    </source>
</evidence>
<evidence type="ECO:0000256" key="2">
    <source>
        <dbReference type="ARBA" id="ARBA00026071"/>
    </source>
</evidence>
<protein>
    <recommendedName>
        <fullName evidence="5">Proteasome endopeptidase complex</fullName>
    </recommendedName>
</protein>
<organism evidence="3 4">
    <name type="scientific">Ensete ventricosum</name>
    <name type="common">Abyssinian banana</name>
    <name type="synonym">Musa ensete</name>
    <dbReference type="NCBI Taxonomy" id="4639"/>
    <lineage>
        <taxon>Eukaryota</taxon>
        <taxon>Viridiplantae</taxon>
        <taxon>Streptophyta</taxon>
        <taxon>Embryophyta</taxon>
        <taxon>Tracheophyta</taxon>
        <taxon>Spermatophyta</taxon>
        <taxon>Magnoliopsida</taxon>
        <taxon>Liliopsida</taxon>
        <taxon>Zingiberales</taxon>
        <taxon>Musaceae</taxon>
        <taxon>Ensete</taxon>
    </lineage>
</organism>
<dbReference type="InterPro" id="IPR050115">
    <property type="entry name" value="Proteasome_alpha"/>
</dbReference>
<reference evidence="3 4" key="1">
    <citation type="journal article" date="2014" name="Agronomy (Basel)">
        <title>A Draft Genome Sequence for Ensete ventricosum, the Drought-Tolerant Tree Against Hunger.</title>
        <authorList>
            <person name="Harrison J."/>
            <person name="Moore K.A."/>
            <person name="Paszkiewicz K."/>
            <person name="Jones T."/>
            <person name="Grant M."/>
            <person name="Ambacheew D."/>
            <person name="Muzemil S."/>
            <person name="Studholme D.J."/>
        </authorList>
    </citation>
    <scope>NUCLEOTIDE SEQUENCE [LARGE SCALE GENOMIC DNA]</scope>
</reference>
<evidence type="ECO:0008006" key="5">
    <source>
        <dbReference type="Google" id="ProtNLM"/>
    </source>
</evidence>
<evidence type="ECO:0000313" key="3">
    <source>
        <dbReference type="EMBL" id="RRT51765.1"/>
    </source>
</evidence>
<comment type="caution">
    <text evidence="3">The sequence shown here is derived from an EMBL/GenBank/DDBJ whole genome shotgun (WGS) entry which is preliminary data.</text>
</comment>
<dbReference type="InterPro" id="IPR001353">
    <property type="entry name" value="Proteasome_sua/b"/>
</dbReference>
<dbReference type="PANTHER" id="PTHR11599">
    <property type="entry name" value="PROTEASOME SUBUNIT ALPHA/BETA"/>
    <property type="match status" value="1"/>
</dbReference>
<dbReference type="SUPFAM" id="SSF56235">
    <property type="entry name" value="N-terminal nucleophile aminohydrolases (Ntn hydrolases)"/>
    <property type="match status" value="1"/>
</dbReference>
<keyword evidence="1" id="KW-0647">Proteasome</keyword>
<accession>A0A426YJ55</accession>
<name>A0A426YJ55_ENSVE</name>
<dbReference type="Proteomes" id="UP000287651">
    <property type="component" value="Unassembled WGS sequence"/>
</dbReference>
<proteinExistence type="predicted"/>
<evidence type="ECO:0000256" key="1">
    <source>
        <dbReference type="ARBA" id="ARBA00022942"/>
    </source>
</evidence>
<dbReference type="GO" id="GO:0051603">
    <property type="term" value="P:proteolysis involved in protein catabolic process"/>
    <property type="evidence" value="ECO:0007669"/>
    <property type="project" value="InterPro"/>
</dbReference>
<sequence>MLNRYALTIHQFAVEILAAASALHRKKLESRAFYSRTGGAKEPNEVSAVAARSYSSSFPALSDPLRCSSPGESPLPRLSFEQFFPLVVDRSLLLDLGGESSWDEISLILMAVGLDRHRLEDEGRRCARGGEACDIALAGLLITLHFSFGSFLQSRPFGVSLLIAGHDENGPSLYYTDPSGTFWQCNAKAIGSGSEGADSSLQEQYNKDLTLQEAETIALSILKQVMEEKVTPNNVDIAKVAPTYHLYTPTEVEAVIARL</sequence>
<dbReference type="GO" id="GO:0005839">
    <property type="term" value="C:proteasome core complex"/>
    <property type="evidence" value="ECO:0007669"/>
    <property type="project" value="InterPro"/>
</dbReference>
<gene>
    <name evidence="3" type="ORF">B296_00029739</name>
</gene>
<dbReference type="InterPro" id="IPR029055">
    <property type="entry name" value="Ntn_hydrolases_N"/>
</dbReference>
<dbReference type="AlphaFoldDB" id="A0A426YJ55"/>
<dbReference type="Gene3D" id="3.60.20.10">
    <property type="entry name" value="Glutamine Phosphoribosylpyrophosphate, subunit 1, domain 1"/>
    <property type="match status" value="1"/>
</dbReference>